<dbReference type="Pfam" id="PF18400">
    <property type="entry name" value="Thioredoxin_12"/>
    <property type="match status" value="1"/>
</dbReference>
<dbReference type="CDD" id="cd06432">
    <property type="entry name" value="GT8_HUGT1_C_like"/>
    <property type="match status" value="1"/>
</dbReference>
<dbReference type="Gene3D" id="2.40.110.10">
    <property type="entry name" value="Butyryl-CoA Dehydrogenase, subunit A, domain 2"/>
    <property type="match status" value="1"/>
</dbReference>
<dbReference type="FunFam" id="3.90.550.10:FF:000065">
    <property type="entry name" value="UDP-glucose:glycoprotein glucosyltransferase, putative"/>
    <property type="match status" value="1"/>
</dbReference>
<feature type="region of interest" description="Disordered" evidence="13">
    <location>
        <begin position="702"/>
        <end position="723"/>
    </location>
</feature>
<dbReference type="SUPFAM" id="SSF47203">
    <property type="entry name" value="Acyl-CoA dehydrogenase C-terminal domain-like"/>
    <property type="match status" value="1"/>
</dbReference>
<feature type="domain" description="UGGT thioredoxin-like" evidence="18">
    <location>
        <begin position="856"/>
        <end position="1099"/>
    </location>
</feature>
<proteinExistence type="inferred from homology"/>
<keyword evidence="22" id="KW-1185">Reference proteome</keyword>
<dbReference type="InterPro" id="IPR040692">
    <property type="entry name" value="UGGT_TRXL_3"/>
</dbReference>
<evidence type="ECO:0000259" key="15">
    <source>
        <dbReference type="Pfam" id="PF02771"/>
    </source>
</evidence>
<dbReference type="InterPro" id="IPR040497">
    <property type="entry name" value="Glyco_transf_24"/>
</dbReference>
<evidence type="ECO:0000256" key="5">
    <source>
        <dbReference type="ARBA" id="ARBA00006351"/>
    </source>
</evidence>
<dbReference type="InterPro" id="IPR040693">
    <property type="entry name" value="UGGT_TRXL_1"/>
</dbReference>
<evidence type="ECO:0000256" key="12">
    <source>
        <dbReference type="ARBA" id="ARBA00023180"/>
    </source>
</evidence>
<evidence type="ECO:0000256" key="6">
    <source>
        <dbReference type="ARBA" id="ARBA00009347"/>
    </source>
</evidence>
<evidence type="ECO:0000256" key="9">
    <source>
        <dbReference type="ARBA" id="ARBA00022729"/>
    </source>
</evidence>
<dbReference type="SUPFAM" id="SSF53448">
    <property type="entry name" value="Nucleotide-diphospho-sugar transferases"/>
    <property type="match status" value="1"/>
</dbReference>
<dbReference type="GO" id="GO:0036503">
    <property type="term" value="P:ERAD pathway"/>
    <property type="evidence" value="ECO:0007669"/>
    <property type="project" value="TreeGrafter"/>
</dbReference>
<dbReference type="Proteomes" id="UP000226031">
    <property type="component" value="Unassembled WGS sequence"/>
</dbReference>
<dbReference type="InterPro" id="IPR029044">
    <property type="entry name" value="Nucleotide-diphossugar_trans"/>
</dbReference>
<dbReference type="Pfam" id="PF18402">
    <property type="entry name" value="Thioredoxin_14"/>
    <property type="match status" value="1"/>
</dbReference>
<feature type="domain" description="Acyl-CoA dehydrogenase/oxidase N-terminal" evidence="15">
    <location>
        <begin position="29"/>
        <end position="152"/>
    </location>
</feature>
<evidence type="ECO:0000259" key="18">
    <source>
        <dbReference type="Pfam" id="PF18402"/>
    </source>
</evidence>
<feature type="domain" description="Glucosyltransferase 24 catalytic" evidence="20">
    <location>
        <begin position="1631"/>
        <end position="1897"/>
    </location>
</feature>
<dbReference type="Pfam" id="PF18401">
    <property type="entry name" value="Thioredoxin_13"/>
    <property type="match status" value="1"/>
</dbReference>
<comment type="caution">
    <text evidence="21">The sequence shown here is derived from an EMBL/GenBank/DDBJ whole genome shotgun (WGS) entry which is preliminary data.</text>
</comment>
<dbReference type="GO" id="GO:0003980">
    <property type="term" value="F:UDP-glucose:glycoprotein glucosyltransferase activity"/>
    <property type="evidence" value="ECO:0007669"/>
    <property type="project" value="InterPro"/>
</dbReference>
<dbReference type="InterPro" id="IPR036250">
    <property type="entry name" value="AcylCo_DH-like_C"/>
</dbReference>
<evidence type="ECO:0000256" key="7">
    <source>
        <dbReference type="ARBA" id="ARBA00022630"/>
    </source>
</evidence>
<dbReference type="GO" id="GO:0016627">
    <property type="term" value="F:oxidoreductase activity, acting on the CH-CH group of donors"/>
    <property type="evidence" value="ECO:0007669"/>
    <property type="project" value="InterPro"/>
</dbReference>
<feature type="region of interest" description="Disordered" evidence="13">
    <location>
        <begin position="1902"/>
        <end position="1935"/>
    </location>
</feature>
<dbReference type="InterPro" id="IPR046373">
    <property type="entry name" value="Acyl-CoA_Oxase/DH_mid-dom_sf"/>
</dbReference>
<dbReference type="VEuPathDB" id="FungiDB:EMCG_04539"/>
<keyword evidence="10" id="KW-0256">Endoplasmic reticulum</keyword>
<dbReference type="InterPro" id="IPR013786">
    <property type="entry name" value="AcylCoA_DH/ox_N"/>
</dbReference>
<evidence type="ECO:0000256" key="11">
    <source>
        <dbReference type="ARBA" id="ARBA00022827"/>
    </source>
</evidence>
<feature type="compositionally biased region" description="Basic and acidic residues" evidence="13">
    <location>
        <begin position="1902"/>
        <end position="1911"/>
    </location>
</feature>
<dbReference type="UniPathway" id="UPA00378"/>
<dbReference type="InterPro" id="IPR009448">
    <property type="entry name" value="UDP-g_GGtrans"/>
</dbReference>
<evidence type="ECO:0000256" key="1">
    <source>
        <dbReference type="ARBA" id="ARBA00001913"/>
    </source>
</evidence>
<keyword evidence="11" id="KW-0274">FAD</keyword>
<dbReference type="GO" id="GO:0018279">
    <property type="term" value="P:protein N-linked glycosylation via asparagine"/>
    <property type="evidence" value="ECO:0007669"/>
    <property type="project" value="TreeGrafter"/>
</dbReference>
<dbReference type="Pfam" id="PF18403">
    <property type="entry name" value="Thioredoxin_15"/>
    <property type="match status" value="1"/>
</dbReference>
<dbReference type="EMBL" id="PDND01000012">
    <property type="protein sequence ID" value="PGH36109.1"/>
    <property type="molecule type" value="Genomic_DNA"/>
</dbReference>
<dbReference type="Gene3D" id="3.90.550.10">
    <property type="entry name" value="Spore Coat Polysaccharide Biosynthesis Protein SpsA, Chain A"/>
    <property type="match status" value="1"/>
</dbReference>
<gene>
    <name evidence="21" type="ORF">GX50_01121</name>
</gene>
<keyword evidence="8 21" id="KW-0808">Transferase</keyword>
<dbReference type="SUPFAM" id="SSF56645">
    <property type="entry name" value="Acyl-CoA dehydrogenase NM domain-like"/>
    <property type="match status" value="1"/>
</dbReference>
<dbReference type="PANTHER" id="PTHR11226">
    <property type="entry name" value="UDP-GLUCOSE GLYCOPROTEIN:GLUCOSYLTRANSFERASE"/>
    <property type="match status" value="1"/>
</dbReference>
<evidence type="ECO:0000256" key="4">
    <source>
        <dbReference type="ARBA" id="ARBA00004922"/>
    </source>
</evidence>
<keyword evidence="9" id="KW-0732">Signal</keyword>
<evidence type="ECO:0000256" key="2">
    <source>
        <dbReference type="ARBA" id="ARBA00001974"/>
    </source>
</evidence>
<comment type="cofactor">
    <cofactor evidence="1">
        <name>Ca(2+)</name>
        <dbReference type="ChEBI" id="CHEBI:29108"/>
    </cofactor>
</comment>
<evidence type="ECO:0000256" key="13">
    <source>
        <dbReference type="SAM" id="MobiDB-lite"/>
    </source>
</evidence>
<evidence type="ECO:0000256" key="8">
    <source>
        <dbReference type="ARBA" id="ARBA00022679"/>
    </source>
</evidence>
<dbReference type="InterPro" id="IPR040525">
    <property type="entry name" value="UGGT_TRXL_4"/>
</dbReference>
<evidence type="ECO:0000259" key="17">
    <source>
        <dbReference type="Pfam" id="PF18401"/>
    </source>
</evidence>
<feature type="domain" description="UGGT thioredoxin-like" evidence="17">
    <location>
        <begin position="721"/>
        <end position="850"/>
    </location>
</feature>
<evidence type="ECO:0000256" key="10">
    <source>
        <dbReference type="ARBA" id="ARBA00022824"/>
    </source>
</evidence>
<name>A0A2B7ZSE6_9EURO</name>
<dbReference type="Pfam" id="PF00441">
    <property type="entry name" value="Acyl-CoA_dh_1"/>
    <property type="match status" value="1"/>
</dbReference>
<dbReference type="Pfam" id="PF18404">
    <property type="entry name" value="Glyco_transf_24"/>
    <property type="match status" value="1"/>
</dbReference>
<dbReference type="VEuPathDB" id="FungiDB:EMCG_04540"/>
<sequence length="1935" mass="216346">MDPGKQFGSALPWAEPAWYSGRPSPYYNESHFKLRDAVRKWTEENVLDKTDEWRAAGQVPDEVYQKCARDGLLLPIAFGKSIPEEFAHYPIIGGIKASEWNGFHDLVLWDELYRGGAISSIFVGLTVGAPPIRQFASPWLQKKILPEILSGQKRICLAVTEPSCGSDVRNLTTKAEKSACGKFYITAVRTGGPGAEGISFLLVPRSEGIRTRKIEIGADGLSATTYVIFEDVKVPIEYLVGSEGQGFRYVMSNFNHERLWIAFQTLRNARTCLQDAMAWAMKREAFGIKLIDQPVVRHKFGSMAKEVEALQAWTEQIVYELDHLSYQDGNRQLGGVTALLKVKGGQMNKFVADNCVQIMGGLGLTKTGQGSRIEAISRGTHSLIVPGGSEDVLIDLSVREALKVAAIKKIWLRDIKNYHISTVPTIFTVAERWPDRSQNGKIINILHNIAHMAYDNKRSNLYGRRYMPPSVNVALSASFNAAPYLVELLETAAEENSTSYFPLLDRIAEGTFAEITTERDLYERFTQLLQDDGHLANPESISSFKFALSIRSTAPRIEAHYQYYNTSVESSLMVAQDAVCTVWAHYDGDQYCSPSLEYAQQSVSGDQHDRVLPFDRVLGDSSLPPLVLYADVASPLFGGFHQELIQKARDGQFSYRIRYRPSGPETSRPLFVNGYGVELALKRTDYIVIDDRDAEQRVLKDTDAAKPTLTPVEDLEEEPPADLKPLSASEVSTLGMNAASFVMSSDDPFATLLRLTQDFPRHSSAIASRNATPEFTKEFEENRAALLPVGYNLMWINGVQMDPRAIDAFSLLDHFRRERKLINGLRDFGLSARQAVDLLSDPAIAKIQAADDSPRYDYRDELEGGGVIIWLNDLEKDHRYDGWPSDLRSLLKPTYHGQLPTVRRDIHNAVIPVDLTSPVDVGIVVESLQMLVRRKVPVRFGIVPLVHNQNALEQAKVVHHLFDTYGIGASIAYLRASLSTEKVASPDQASFTAALENRIVREDRTPLAFENVLKSENYDPILSGTKSYLKRLAVEGEATPFFVNGVSFIRDGGFLQYIVATVSKDLEDIQRRVYERTLEEDIWVPSHFLQGALQSRNPLLIPEDPSKIRTVDLNEIYAKHNDIFDTILRIPATAESDHPLLDWSSIILIADLNSDAGAKQLGYLLELHEKHPGVEVLLLHNGDGSSTSKDLSTRLYSARNGRDLDPAVAIAALASGIDEPASDSAGASAYWNTVQSLVKEIGIGNNENGMVVNSRMLGPVPSATVFDAQDLEQLRTYEHSKGIGVFARKAFELGLESKIPDPLSLAKLQALISLSAASDIPEAIYDSGPRLRTNQFEKWSSTHSAISVSNSDDPSIYIVATIDPTTEIAQRWVPILKVLSELSGVSLKLFLNPREQIKELPIKRFYRHVLEAAPSFNEDGSIAKPQAIFHGIPREALLNLGMDVPHAWLVAPKESIHDLDNLKLSSLKEGTNVDAIYELEHILIEGHSQDVTLNAPPKGVQLLLGTEKNPHFADTIIMANLGYFQFKAQPGCWKITLKPGQSERIFHLDSVGGQGYAPTPGDENNDVALLSFQGKTLFPRLSRRPGHETDDVLDAGHKPASAKDYLSKGLNFASNVLHSLTGPAKETHADINIFSVASGHLYERMLNIMMVSVMKHTKHSVKFWFIEQFLSPSFKSFLPHLAAEYGFSYEMVTYKWPHWLRAQTEKQRIIWGYKILFLDVLFPLSLDKVIFVDADQIVRTDMYELVTLDLEGAPYGFTPMCDSRTSMEGFRFWKQGYWEKFLRGLPYHISALYVVDLNRFRAIAAGDRLRGQYHSLSADPGSLSNLDQDLPNNMQRVLPIKSLPQDWLWCETWCSDEALETAKTIDLCNNPLTKEPKLERARRQVPEWTVYDEEIAAVQRRVLEEEGNIKAEDEEGDDGRGKGKGNKKELRKDEL</sequence>
<protein>
    <submittedName>
        <fullName evidence="21">UDP-glucose:glycoprotein glucosyltransferase</fullName>
    </submittedName>
</protein>
<dbReference type="GO" id="GO:0005788">
    <property type="term" value="C:endoplasmic reticulum lumen"/>
    <property type="evidence" value="ECO:0007669"/>
    <property type="project" value="UniProtKB-SubCell"/>
</dbReference>
<dbReference type="Pfam" id="PF02771">
    <property type="entry name" value="Acyl-CoA_dh_N"/>
    <property type="match status" value="1"/>
</dbReference>
<dbReference type="Gene3D" id="1.10.540.10">
    <property type="entry name" value="Acyl-CoA dehydrogenase/oxidase, N-terminal domain"/>
    <property type="match status" value="1"/>
</dbReference>
<accession>A0A2B7ZSE6</accession>
<dbReference type="InterPro" id="IPR037069">
    <property type="entry name" value="AcylCoA_DH/ox_N_sf"/>
</dbReference>
<feature type="compositionally biased region" description="Basic and acidic residues" evidence="13">
    <location>
        <begin position="1918"/>
        <end position="1935"/>
    </location>
</feature>
<comment type="subcellular location">
    <subcellularLocation>
        <location evidence="3">Endoplasmic reticulum lumen</location>
    </subcellularLocation>
</comment>
<dbReference type="PANTHER" id="PTHR11226:SF0">
    <property type="entry name" value="UDP-GLUCOSE:GLYCOPROTEIN GLUCOSYLTRANSFERASE"/>
    <property type="match status" value="1"/>
</dbReference>
<comment type="pathway">
    <text evidence="4">Protein modification; protein glycosylation.</text>
</comment>
<reference evidence="21 22" key="1">
    <citation type="submission" date="2017-10" db="EMBL/GenBank/DDBJ databases">
        <title>Comparative genomics in systemic dimorphic fungi from Ajellomycetaceae.</title>
        <authorList>
            <person name="Munoz J.F."/>
            <person name="Mcewen J.G."/>
            <person name="Clay O.K."/>
            <person name="Cuomo C.A."/>
        </authorList>
    </citation>
    <scope>NUCLEOTIDE SEQUENCE [LARGE SCALE GENOMIC DNA]</scope>
    <source>
        <strain evidence="21 22">UAMH4076</strain>
    </source>
</reference>
<evidence type="ECO:0000313" key="22">
    <source>
        <dbReference type="Proteomes" id="UP000226031"/>
    </source>
</evidence>
<evidence type="ECO:0000259" key="19">
    <source>
        <dbReference type="Pfam" id="PF18403"/>
    </source>
</evidence>
<dbReference type="InterPro" id="IPR009100">
    <property type="entry name" value="AcylCoA_DH/oxidase_NM_dom_sf"/>
</dbReference>
<feature type="domain" description="UGGT thioredoxin-like" evidence="16">
    <location>
        <begin position="481"/>
        <end position="666"/>
    </location>
</feature>
<evidence type="ECO:0000259" key="16">
    <source>
        <dbReference type="Pfam" id="PF18400"/>
    </source>
</evidence>
<comment type="similarity">
    <text evidence="5">Belongs to the glycosyltransferase 8 family.</text>
</comment>
<evidence type="ECO:0000259" key="14">
    <source>
        <dbReference type="Pfam" id="PF00441"/>
    </source>
</evidence>
<dbReference type="GO" id="GO:0051082">
    <property type="term" value="F:unfolded protein binding"/>
    <property type="evidence" value="ECO:0007669"/>
    <property type="project" value="TreeGrafter"/>
</dbReference>
<keyword evidence="7" id="KW-0285">Flavoprotein</keyword>
<dbReference type="Pfam" id="PF06427">
    <property type="entry name" value="UDP-g_GGTase"/>
    <property type="match status" value="1"/>
</dbReference>
<evidence type="ECO:0000313" key="21">
    <source>
        <dbReference type="EMBL" id="PGH36109.1"/>
    </source>
</evidence>
<evidence type="ECO:0000259" key="20">
    <source>
        <dbReference type="Pfam" id="PF18404"/>
    </source>
</evidence>
<dbReference type="STRING" id="73230.A0A2B7ZSE6"/>
<dbReference type="Gene3D" id="1.20.140.10">
    <property type="entry name" value="Butyryl-CoA Dehydrogenase, subunit A, domain 3"/>
    <property type="match status" value="1"/>
</dbReference>
<dbReference type="InterPro" id="IPR009075">
    <property type="entry name" value="AcylCo_DH/oxidase_C"/>
</dbReference>
<feature type="domain" description="UDP-glucose:glycoprotein glucosyltransferase thioredoxin-like" evidence="19">
    <location>
        <begin position="1112"/>
        <end position="1313"/>
    </location>
</feature>
<dbReference type="InterPro" id="IPR040694">
    <property type="entry name" value="UGGT_TRXL_2"/>
</dbReference>
<comment type="cofactor">
    <cofactor evidence="2">
        <name>FAD</name>
        <dbReference type="ChEBI" id="CHEBI:57692"/>
    </cofactor>
</comment>
<feature type="domain" description="Acyl-CoA dehydrogenase/oxidase C-terminal" evidence="14">
    <location>
        <begin position="244"/>
        <end position="400"/>
    </location>
</feature>
<dbReference type="GO" id="GO:0050660">
    <property type="term" value="F:flavin adenine dinucleotide binding"/>
    <property type="evidence" value="ECO:0007669"/>
    <property type="project" value="InterPro"/>
</dbReference>
<keyword evidence="12" id="KW-0325">Glycoprotein</keyword>
<comment type="similarity">
    <text evidence="6">Belongs to the acyl-CoA dehydrogenase family.</text>
</comment>
<organism evidence="21 22">
    <name type="scientific">[Emmonsia] crescens</name>
    <dbReference type="NCBI Taxonomy" id="73230"/>
    <lineage>
        <taxon>Eukaryota</taxon>
        <taxon>Fungi</taxon>
        <taxon>Dikarya</taxon>
        <taxon>Ascomycota</taxon>
        <taxon>Pezizomycotina</taxon>
        <taxon>Eurotiomycetes</taxon>
        <taxon>Eurotiomycetidae</taxon>
        <taxon>Onygenales</taxon>
        <taxon>Ajellomycetaceae</taxon>
        <taxon>Emergomyces</taxon>
    </lineage>
</organism>
<evidence type="ECO:0000256" key="3">
    <source>
        <dbReference type="ARBA" id="ARBA00004319"/>
    </source>
</evidence>